<reference evidence="2" key="1">
    <citation type="journal article" date="2005" name="Nature">
        <title>The map-based sequence of the rice genome.</title>
        <authorList>
            <consortium name="International rice genome sequencing project (IRGSP)"/>
            <person name="Matsumoto T."/>
            <person name="Wu J."/>
            <person name="Kanamori H."/>
            <person name="Katayose Y."/>
            <person name="Fujisawa M."/>
            <person name="Namiki N."/>
            <person name="Mizuno H."/>
            <person name="Yamamoto K."/>
            <person name="Antonio B.A."/>
            <person name="Baba T."/>
            <person name="Sakata K."/>
            <person name="Nagamura Y."/>
            <person name="Aoki H."/>
            <person name="Arikawa K."/>
            <person name="Arita K."/>
            <person name="Bito T."/>
            <person name="Chiden Y."/>
            <person name="Fujitsuka N."/>
            <person name="Fukunaka R."/>
            <person name="Hamada M."/>
            <person name="Harada C."/>
            <person name="Hayashi A."/>
            <person name="Hijishita S."/>
            <person name="Honda M."/>
            <person name="Hosokawa S."/>
            <person name="Ichikawa Y."/>
            <person name="Idonuma A."/>
            <person name="Iijima M."/>
            <person name="Ikeda M."/>
            <person name="Ikeno M."/>
            <person name="Ito K."/>
            <person name="Ito S."/>
            <person name="Ito T."/>
            <person name="Ito Y."/>
            <person name="Ito Y."/>
            <person name="Iwabuchi A."/>
            <person name="Kamiya K."/>
            <person name="Karasawa W."/>
            <person name="Kurita K."/>
            <person name="Katagiri S."/>
            <person name="Kikuta A."/>
            <person name="Kobayashi H."/>
            <person name="Kobayashi N."/>
            <person name="Machita K."/>
            <person name="Maehara T."/>
            <person name="Masukawa M."/>
            <person name="Mizubayashi T."/>
            <person name="Mukai Y."/>
            <person name="Nagasaki H."/>
            <person name="Nagata Y."/>
            <person name="Naito S."/>
            <person name="Nakashima M."/>
            <person name="Nakama Y."/>
            <person name="Nakamichi Y."/>
            <person name="Nakamura M."/>
            <person name="Meguro A."/>
            <person name="Negishi M."/>
            <person name="Ohta I."/>
            <person name="Ohta T."/>
            <person name="Okamoto M."/>
            <person name="Ono N."/>
            <person name="Saji S."/>
            <person name="Sakaguchi M."/>
            <person name="Sakai K."/>
            <person name="Shibata M."/>
            <person name="Shimokawa T."/>
            <person name="Song J."/>
            <person name="Takazaki Y."/>
            <person name="Terasawa K."/>
            <person name="Tsugane M."/>
            <person name="Tsuji K."/>
            <person name="Ueda S."/>
            <person name="Waki K."/>
            <person name="Yamagata H."/>
            <person name="Yamamoto M."/>
            <person name="Yamamoto S."/>
            <person name="Yamane H."/>
            <person name="Yoshiki S."/>
            <person name="Yoshihara R."/>
            <person name="Yukawa K."/>
            <person name="Zhong H."/>
            <person name="Yano M."/>
            <person name="Yuan Q."/>
            <person name="Ouyang S."/>
            <person name="Liu J."/>
            <person name="Jones K.M."/>
            <person name="Gansberger K."/>
            <person name="Moffat K."/>
            <person name="Hill J."/>
            <person name="Bera J."/>
            <person name="Fadrosh D."/>
            <person name="Jin S."/>
            <person name="Johri S."/>
            <person name="Kim M."/>
            <person name="Overton L."/>
            <person name="Reardon M."/>
            <person name="Tsitrin T."/>
            <person name="Vuong H."/>
            <person name="Weaver B."/>
            <person name="Ciecko A."/>
            <person name="Tallon L."/>
            <person name="Jackson J."/>
            <person name="Pai G."/>
            <person name="Aken S.V."/>
            <person name="Utterback T."/>
            <person name="Reidmuller S."/>
            <person name="Feldblyum T."/>
            <person name="Hsiao J."/>
            <person name="Zismann V."/>
            <person name="Iobst S."/>
            <person name="de Vazeille A.R."/>
            <person name="Buell C.R."/>
            <person name="Ying K."/>
            <person name="Li Y."/>
            <person name="Lu T."/>
            <person name="Huang Y."/>
            <person name="Zhao Q."/>
            <person name="Feng Q."/>
            <person name="Zhang L."/>
            <person name="Zhu J."/>
            <person name="Weng Q."/>
            <person name="Mu J."/>
            <person name="Lu Y."/>
            <person name="Fan D."/>
            <person name="Liu Y."/>
            <person name="Guan J."/>
            <person name="Zhang Y."/>
            <person name="Yu S."/>
            <person name="Liu X."/>
            <person name="Zhang Y."/>
            <person name="Hong G."/>
            <person name="Han B."/>
            <person name="Choisne N."/>
            <person name="Demange N."/>
            <person name="Orjeda G."/>
            <person name="Samain S."/>
            <person name="Cattolico L."/>
            <person name="Pelletier E."/>
            <person name="Couloux A."/>
            <person name="Segurens B."/>
            <person name="Wincker P."/>
            <person name="D'Hont A."/>
            <person name="Scarpelli C."/>
            <person name="Weissenbach J."/>
            <person name="Salanoubat M."/>
            <person name="Quetier F."/>
            <person name="Yu Y."/>
            <person name="Kim H.R."/>
            <person name="Rambo T."/>
            <person name="Currie J."/>
            <person name="Collura K."/>
            <person name="Luo M."/>
            <person name="Yang T."/>
            <person name="Ammiraju J.S.S."/>
            <person name="Engler F."/>
            <person name="Soderlund C."/>
            <person name="Wing R.A."/>
            <person name="Palmer L.E."/>
            <person name="de la Bastide M."/>
            <person name="Spiegel L."/>
            <person name="Nascimento L."/>
            <person name="Zutavern T."/>
            <person name="O'Shaughnessy A."/>
            <person name="Dike S."/>
            <person name="Dedhia N."/>
            <person name="Preston R."/>
            <person name="Balija V."/>
            <person name="McCombie W.R."/>
            <person name="Chow T."/>
            <person name="Chen H."/>
            <person name="Chung M."/>
            <person name="Chen C."/>
            <person name="Shaw J."/>
            <person name="Wu H."/>
            <person name="Hsiao K."/>
            <person name="Chao Y."/>
            <person name="Chu M."/>
            <person name="Cheng C."/>
            <person name="Hour A."/>
            <person name="Lee P."/>
            <person name="Lin S."/>
            <person name="Lin Y."/>
            <person name="Liou J."/>
            <person name="Liu S."/>
            <person name="Hsing Y."/>
            <person name="Raghuvanshi S."/>
            <person name="Mohanty A."/>
            <person name="Bharti A.K."/>
            <person name="Gaur A."/>
            <person name="Gupta V."/>
            <person name="Kumar D."/>
            <person name="Ravi V."/>
            <person name="Vij S."/>
            <person name="Kapur A."/>
            <person name="Khurana P."/>
            <person name="Khurana P."/>
            <person name="Khurana J.P."/>
            <person name="Tyagi A.K."/>
            <person name="Gaikwad K."/>
            <person name="Singh A."/>
            <person name="Dalal V."/>
            <person name="Srivastava S."/>
            <person name="Dixit A."/>
            <person name="Pal A.K."/>
            <person name="Ghazi I.A."/>
            <person name="Yadav M."/>
            <person name="Pandit A."/>
            <person name="Bhargava A."/>
            <person name="Sureshbabu K."/>
            <person name="Batra K."/>
            <person name="Sharma T.R."/>
            <person name="Mohapatra T."/>
            <person name="Singh N.K."/>
            <person name="Messing J."/>
            <person name="Nelson A.B."/>
            <person name="Fuks G."/>
            <person name="Kavchok S."/>
            <person name="Keizer G."/>
            <person name="Linton E."/>
            <person name="Llaca V."/>
            <person name="Song R."/>
            <person name="Tanyolac B."/>
            <person name="Young S."/>
            <person name="Ho-Il K."/>
            <person name="Hahn J.H."/>
            <person name="Sangsakoo G."/>
            <person name="Vanavichit A."/>
            <person name="de Mattos Luiz.A.T."/>
            <person name="Zimmer P.D."/>
            <person name="Malone G."/>
            <person name="Dellagostin O."/>
            <person name="de Oliveira A.C."/>
            <person name="Bevan M."/>
            <person name="Bancroft I."/>
            <person name="Minx P."/>
            <person name="Cordum H."/>
            <person name="Wilson R."/>
            <person name="Cheng Z."/>
            <person name="Jin W."/>
            <person name="Jiang J."/>
            <person name="Leong S.A."/>
            <person name="Iwama H."/>
            <person name="Gojobori T."/>
            <person name="Itoh T."/>
            <person name="Niimura Y."/>
            <person name="Fujii Y."/>
            <person name="Habara T."/>
            <person name="Sakai H."/>
            <person name="Sato Y."/>
            <person name="Wilson G."/>
            <person name="Kumar K."/>
            <person name="McCouch S."/>
            <person name="Juretic N."/>
            <person name="Hoen D."/>
            <person name="Wright S."/>
            <person name="Bruskiewich R."/>
            <person name="Bureau T."/>
            <person name="Miyao A."/>
            <person name="Hirochika H."/>
            <person name="Nishikawa T."/>
            <person name="Kadowaki K."/>
            <person name="Sugiura M."/>
            <person name="Burr B."/>
            <person name="Sasaki T."/>
        </authorList>
    </citation>
    <scope>NUCLEOTIDE SEQUENCE [LARGE SCALE GENOMIC DNA]</scope>
    <source>
        <strain evidence="2">cv. Nipponbare</strain>
    </source>
</reference>
<gene>
    <name evidence="1" type="ordered locus">Os10g0168550</name>
    <name evidence="1" type="ORF">OSNPB_100168550</name>
</gene>
<protein>
    <submittedName>
        <fullName evidence="1">Os10g0168550 protein</fullName>
    </submittedName>
</protein>
<feature type="non-terminal residue" evidence="1">
    <location>
        <position position="1"/>
    </location>
</feature>
<accession>A0A0P0XS82</accession>
<organism evidence="1 2">
    <name type="scientific">Oryza sativa subsp. japonica</name>
    <name type="common">Rice</name>
    <dbReference type="NCBI Taxonomy" id="39947"/>
    <lineage>
        <taxon>Eukaryota</taxon>
        <taxon>Viridiplantae</taxon>
        <taxon>Streptophyta</taxon>
        <taxon>Embryophyta</taxon>
        <taxon>Tracheophyta</taxon>
        <taxon>Spermatophyta</taxon>
        <taxon>Magnoliopsida</taxon>
        <taxon>Liliopsida</taxon>
        <taxon>Poales</taxon>
        <taxon>Poaceae</taxon>
        <taxon>BOP clade</taxon>
        <taxon>Oryzoideae</taxon>
        <taxon>Oryzeae</taxon>
        <taxon>Oryzinae</taxon>
        <taxon>Oryza</taxon>
        <taxon>Oryza sativa</taxon>
    </lineage>
</organism>
<reference evidence="1 2" key="2">
    <citation type="journal article" date="2013" name="Plant Cell Physiol.">
        <title>Rice Annotation Project Database (RAP-DB): an integrative and interactive database for rice genomics.</title>
        <authorList>
            <person name="Sakai H."/>
            <person name="Lee S.S."/>
            <person name="Tanaka T."/>
            <person name="Numa H."/>
            <person name="Kim J."/>
            <person name="Kawahara Y."/>
            <person name="Wakimoto H."/>
            <person name="Yang C.C."/>
            <person name="Iwamoto M."/>
            <person name="Abe T."/>
            <person name="Yamada Y."/>
            <person name="Muto A."/>
            <person name="Inokuchi H."/>
            <person name="Ikemura T."/>
            <person name="Matsumoto T."/>
            <person name="Sasaki T."/>
            <person name="Itoh T."/>
        </authorList>
    </citation>
    <scope>NUCLEOTIDE SEQUENCE [LARGE SCALE GENOMIC DNA]</scope>
    <source>
        <strain evidence="2">cv. Nipponbare</strain>
    </source>
</reference>
<dbReference type="PaxDb" id="39947-A0A0P0XS82"/>
<name>A0A0P0XS82_ORYSJ</name>
<dbReference type="InParanoid" id="A0A0P0XS82"/>
<reference evidence="1 2" key="3">
    <citation type="journal article" date="2013" name="Rice">
        <title>Improvement of the Oryza sativa Nipponbare reference genome using next generation sequence and optical map data.</title>
        <authorList>
            <person name="Kawahara Y."/>
            <person name="de la Bastide M."/>
            <person name="Hamilton J.P."/>
            <person name="Kanamori H."/>
            <person name="McCombie W.R."/>
            <person name="Ouyang S."/>
            <person name="Schwartz D.C."/>
            <person name="Tanaka T."/>
            <person name="Wu J."/>
            <person name="Zhou S."/>
            <person name="Childs K.L."/>
            <person name="Davidson R.M."/>
            <person name="Lin H."/>
            <person name="Quesada-Ocampo L."/>
            <person name="Vaillancourt B."/>
            <person name="Sakai H."/>
            <person name="Lee S.S."/>
            <person name="Kim J."/>
            <person name="Numa H."/>
            <person name="Itoh T."/>
            <person name="Buell C.R."/>
            <person name="Matsumoto T."/>
        </authorList>
    </citation>
    <scope>NUCLEOTIDE SEQUENCE [LARGE SCALE GENOMIC DNA]</scope>
    <source>
        <strain evidence="2">cv. Nipponbare</strain>
    </source>
</reference>
<dbReference type="Proteomes" id="UP000059680">
    <property type="component" value="Chromosome 10"/>
</dbReference>
<evidence type="ECO:0000313" key="1">
    <source>
        <dbReference type="EMBL" id="BAT10054.1"/>
    </source>
</evidence>
<dbReference type="Gramene" id="Os10t0168550-00">
    <property type="protein sequence ID" value="Os10t0168550-00"/>
    <property type="gene ID" value="Os10g0168550"/>
</dbReference>
<sequence length="44" mass="4753">LCAGQGLTGGAERDVPCLRQGLENNFIFATEPRHVMSNASRKAH</sequence>
<keyword evidence="2" id="KW-1185">Reference proteome</keyword>
<proteinExistence type="predicted"/>
<evidence type="ECO:0000313" key="2">
    <source>
        <dbReference type="Proteomes" id="UP000059680"/>
    </source>
</evidence>
<dbReference type="AlphaFoldDB" id="A0A0P0XS82"/>
<dbReference type="EMBL" id="AP014966">
    <property type="protein sequence ID" value="BAT10054.1"/>
    <property type="molecule type" value="Genomic_DNA"/>
</dbReference>